<dbReference type="AlphaFoldDB" id="A0AAN5BYI2"/>
<proteinExistence type="predicted"/>
<dbReference type="Proteomes" id="UP001165205">
    <property type="component" value="Unassembled WGS sequence"/>
</dbReference>
<reference evidence="1" key="1">
    <citation type="submission" date="2023-04" db="EMBL/GenBank/DDBJ databases">
        <title>Aspergillus oryzae NBRC 4228.</title>
        <authorList>
            <person name="Ichikawa N."/>
            <person name="Sato H."/>
            <person name="Tonouchi N."/>
        </authorList>
    </citation>
    <scope>NUCLEOTIDE SEQUENCE</scope>
    <source>
        <strain evidence="1">NBRC 4228</strain>
    </source>
</reference>
<name>A0AAN5BYI2_ASPOZ</name>
<organism evidence="1 2">
    <name type="scientific">Aspergillus oryzae</name>
    <name type="common">Yellow koji mold</name>
    <dbReference type="NCBI Taxonomy" id="5062"/>
    <lineage>
        <taxon>Eukaryota</taxon>
        <taxon>Fungi</taxon>
        <taxon>Dikarya</taxon>
        <taxon>Ascomycota</taxon>
        <taxon>Pezizomycotina</taxon>
        <taxon>Eurotiomycetes</taxon>
        <taxon>Eurotiomycetidae</taxon>
        <taxon>Eurotiales</taxon>
        <taxon>Aspergillaceae</taxon>
        <taxon>Aspergillus</taxon>
        <taxon>Aspergillus subgen. Circumdati</taxon>
    </lineage>
</organism>
<protein>
    <submittedName>
        <fullName evidence="1">Unnamed protein product</fullName>
    </submittedName>
</protein>
<comment type="caution">
    <text evidence="1">The sequence shown here is derived from an EMBL/GenBank/DDBJ whole genome shotgun (WGS) entry which is preliminary data.</text>
</comment>
<gene>
    <name evidence="1" type="ORF">Aory04_000642000</name>
</gene>
<dbReference type="EMBL" id="BSYA01000069">
    <property type="protein sequence ID" value="GMG30330.1"/>
    <property type="molecule type" value="Genomic_DNA"/>
</dbReference>
<accession>A0AAN5BYI2</accession>
<evidence type="ECO:0000313" key="2">
    <source>
        <dbReference type="Proteomes" id="UP001165205"/>
    </source>
</evidence>
<evidence type="ECO:0000313" key="1">
    <source>
        <dbReference type="EMBL" id="GMG30330.1"/>
    </source>
</evidence>
<sequence>MATPDKPVESTSNTNHLPYVDRRKYINHCCPNSGYRVGTQAIPMVIEKHKCHSSNMTHTQPITIQFILSLQPDISPITIHDTLLPYSQARDIISNQPNPTEPIHIT</sequence>